<keyword evidence="4" id="KW-1185">Reference proteome</keyword>
<dbReference type="AlphaFoldDB" id="A0A217EEU5"/>
<protein>
    <submittedName>
        <fullName evidence="3">Uncharacterized protein</fullName>
    </submittedName>
</protein>
<feature type="transmembrane region" description="Helical" evidence="2">
    <location>
        <begin position="36"/>
        <end position="57"/>
    </location>
</feature>
<keyword evidence="2" id="KW-1133">Transmembrane helix</keyword>
<feature type="compositionally biased region" description="Basic and acidic residues" evidence="1">
    <location>
        <begin position="118"/>
        <end position="127"/>
    </location>
</feature>
<dbReference type="EMBL" id="FZLN01000001">
    <property type="protein sequence ID" value="SNQ28812.1"/>
    <property type="molecule type" value="Genomic_DNA"/>
</dbReference>
<feature type="compositionally biased region" description="Polar residues" evidence="1">
    <location>
        <begin position="128"/>
        <end position="151"/>
    </location>
</feature>
<evidence type="ECO:0000256" key="2">
    <source>
        <dbReference type="SAM" id="Phobius"/>
    </source>
</evidence>
<name>A0A217EEU5_9GAMM</name>
<proteinExistence type="predicted"/>
<keyword evidence="2" id="KW-0472">Membrane</keyword>
<evidence type="ECO:0000256" key="1">
    <source>
        <dbReference type="SAM" id="MobiDB-lite"/>
    </source>
</evidence>
<gene>
    <name evidence="3" type="ORF">SAMN05444584_0740</name>
</gene>
<reference evidence="4" key="1">
    <citation type="submission" date="2017-06" db="EMBL/GenBank/DDBJ databases">
        <authorList>
            <person name="Varghese N."/>
            <person name="Submissions S."/>
        </authorList>
    </citation>
    <scope>NUCLEOTIDE SEQUENCE [LARGE SCALE GENOMIC DNA]</scope>
    <source>
        <strain evidence="4">ANC 5114</strain>
    </source>
</reference>
<dbReference type="RefSeq" id="WP_088822835.1">
    <property type="nucleotide sequence ID" value="NZ_FZLN01000001.1"/>
</dbReference>
<feature type="region of interest" description="Disordered" evidence="1">
    <location>
        <begin position="97"/>
        <end position="151"/>
    </location>
</feature>
<dbReference type="Proteomes" id="UP000243463">
    <property type="component" value="Unassembled WGS sequence"/>
</dbReference>
<accession>A0A217EEU5</accession>
<evidence type="ECO:0000313" key="3">
    <source>
        <dbReference type="EMBL" id="SNQ28812.1"/>
    </source>
</evidence>
<organism evidence="3 4">
    <name type="scientific">Acinetobacter apis</name>
    <dbReference type="NCBI Taxonomy" id="1229165"/>
    <lineage>
        <taxon>Bacteria</taxon>
        <taxon>Pseudomonadati</taxon>
        <taxon>Pseudomonadota</taxon>
        <taxon>Gammaproteobacteria</taxon>
        <taxon>Moraxellales</taxon>
        <taxon>Moraxellaceae</taxon>
        <taxon>Acinetobacter</taxon>
    </lineage>
</organism>
<keyword evidence="2" id="KW-0812">Transmembrane</keyword>
<sequence length="151" mass="16813">MVNGTKTFKEDWQNGYDCKKCGSEFVLGKLSSGGCLSTIFTFIIMIAALYGGYKFFFSNSFSSQDKQEVSSEPHTLKENDNVASQPLAPLSETASDLNNQEFPKESEQAAHEYTPTDDDYKRLKQEKQQSIATSSDPNQTLNVSTTIRQAN</sequence>
<evidence type="ECO:0000313" key="4">
    <source>
        <dbReference type="Proteomes" id="UP000243463"/>
    </source>
</evidence>